<dbReference type="PANTHER" id="PTHR48081">
    <property type="entry name" value="AB HYDROLASE SUPERFAMILY PROTEIN C4A8.06C"/>
    <property type="match status" value="1"/>
</dbReference>
<evidence type="ECO:0000313" key="3">
    <source>
        <dbReference type="EMBL" id="TKK78702.1"/>
    </source>
</evidence>
<feature type="domain" description="Alpha/beta hydrolase fold-3" evidence="2">
    <location>
        <begin position="58"/>
        <end position="260"/>
    </location>
</feature>
<protein>
    <submittedName>
        <fullName evidence="3">Alpha/beta hydrolase</fullName>
    </submittedName>
</protein>
<dbReference type="Gene3D" id="3.40.50.1820">
    <property type="entry name" value="alpha/beta hydrolase"/>
    <property type="match status" value="1"/>
</dbReference>
<organism evidence="3 4">
    <name type="scientific">Herbidospora galbida</name>
    <dbReference type="NCBI Taxonomy" id="2575442"/>
    <lineage>
        <taxon>Bacteria</taxon>
        <taxon>Bacillati</taxon>
        <taxon>Actinomycetota</taxon>
        <taxon>Actinomycetes</taxon>
        <taxon>Streptosporangiales</taxon>
        <taxon>Streptosporangiaceae</taxon>
        <taxon>Herbidospora</taxon>
    </lineage>
</organism>
<evidence type="ECO:0000256" key="1">
    <source>
        <dbReference type="ARBA" id="ARBA00022801"/>
    </source>
</evidence>
<gene>
    <name evidence="3" type="ORF">FDA94_37350</name>
</gene>
<dbReference type="EMBL" id="SZQA01000070">
    <property type="protein sequence ID" value="TKK78702.1"/>
    <property type="molecule type" value="Genomic_DNA"/>
</dbReference>
<proteinExistence type="predicted"/>
<sequence>MPISGTLTDAVADRAGTRPQPLAALPEFDSVDVSEPAAPVHVRVYRPRGVAGPLPATLWLHGGGFVLGNVDHVHQAAAQAATYASAVVVAVGYRLAPEHPYPAGLEDSYAALEWLAAEAGALGVDAGRLGVAGASSGAALATGVALLARDRGGPPLVFQHLATPALDDRLDTASMRTLTDAPIWNRGLALESWRLYLGGEAASAYSAPARAEDLSGLPPAYISTAGLDPLRDEGILYALRLAQAGVPVELHNYPGFYHAFGGPDRPAEQQRIAVEHLAALKRGLWP</sequence>
<dbReference type="GO" id="GO:0016787">
    <property type="term" value="F:hydrolase activity"/>
    <property type="evidence" value="ECO:0007669"/>
    <property type="project" value="UniProtKB-KW"/>
</dbReference>
<dbReference type="SUPFAM" id="SSF53474">
    <property type="entry name" value="alpha/beta-Hydrolases"/>
    <property type="match status" value="1"/>
</dbReference>
<dbReference type="InterPro" id="IPR029058">
    <property type="entry name" value="AB_hydrolase_fold"/>
</dbReference>
<accession>A0A4U3LSF9</accession>
<keyword evidence="1 3" id="KW-0378">Hydrolase</keyword>
<keyword evidence="4" id="KW-1185">Reference proteome</keyword>
<dbReference type="Proteomes" id="UP000308705">
    <property type="component" value="Unassembled WGS sequence"/>
</dbReference>
<dbReference type="AlphaFoldDB" id="A0A4U3LSF9"/>
<reference evidence="3 4" key="1">
    <citation type="submission" date="2019-04" db="EMBL/GenBank/DDBJ databases">
        <title>Herbidospora sp. NEAU-GS14.nov., a novel actinomycete isolated from soil.</title>
        <authorList>
            <person name="Han L."/>
        </authorList>
    </citation>
    <scope>NUCLEOTIDE SEQUENCE [LARGE SCALE GENOMIC DNA]</scope>
    <source>
        <strain evidence="3 4">NEAU-GS14</strain>
    </source>
</reference>
<dbReference type="PANTHER" id="PTHR48081:SF8">
    <property type="entry name" value="ALPHA_BETA HYDROLASE FOLD-3 DOMAIN-CONTAINING PROTEIN-RELATED"/>
    <property type="match status" value="1"/>
</dbReference>
<dbReference type="InterPro" id="IPR013094">
    <property type="entry name" value="AB_hydrolase_3"/>
</dbReference>
<dbReference type="Pfam" id="PF07859">
    <property type="entry name" value="Abhydrolase_3"/>
    <property type="match status" value="1"/>
</dbReference>
<dbReference type="OrthoDB" id="3209779at2"/>
<evidence type="ECO:0000313" key="4">
    <source>
        <dbReference type="Proteomes" id="UP000308705"/>
    </source>
</evidence>
<dbReference type="RefSeq" id="WP_137251746.1">
    <property type="nucleotide sequence ID" value="NZ_SZQA01000070.1"/>
</dbReference>
<name>A0A4U3LSF9_9ACTN</name>
<comment type="caution">
    <text evidence="3">The sequence shown here is derived from an EMBL/GenBank/DDBJ whole genome shotgun (WGS) entry which is preliminary data.</text>
</comment>
<evidence type="ECO:0000259" key="2">
    <source>
        <dbReference type="Pfam" id="PF07859"/>
    </source>
</evidence>
<dbReference type="InterPro" id="IPR050300">
    <property type="entry name" value="GDXG_lipolytic_enzyme"/>
</dbReference>